<dbReference type="AlphaFoldDB" id="F8F9T2"/>
<protein>
    <submittedName>
        <fullName evidence="1">Uncharacterized protein</fullName>
    </submittedName>
</protein>
<proteinExistence type="predicted"/>
<dbReference type="Proteomes" id="UP000006620">
    <property type="component" value="Chromosome"/>
</dbReference>
<gene>
    <name evidence="1" type="ordered locus">KNP414_05887</name>
</gene>
<sequence>MSKKLQGNGRWESSRMMLPEHRAQLIERQRIQSGEAPAVRAQVPTREELELIRDYTLLPMMLTIVEKNRIQMELSTVSMKQLYVTALDALMRRIHMDLVLVKKSLREHGIKVYDDETVDSAVHYRYVCRGYEDRLAMTRDVVRSEISVRLSRYVAGLFKKDDGGA</sequence>
<evidence type="ECO:0000313" key="1">
    <source>
        <dbReference type="EMBL" id="AEI44411.1"/>
    </source>
</evidence>
<organism evidence="1 2">
    <name type="scientific">Paenibacillus mucilaginosus (strain KNP414)</name>
    <dbReference type="NCBI Taxonomy" id="1036673"/>
    <lineage>
        <taxon>Bacteria</taxon>
        <taxon>Bacillati</taxon>
        <taxon>Bacillota</taxon>
        <taxon>Bacilli</taxon>
        <taxon>Bacillales</taxon>
        <taxon>Paenibacillaceae</taxon>
        <taxon>Paenibacillus</taxon>
    </lineage>
</organism>
<dbReference type="HOGENOM" id="CLU_133817_1_0_9"/>
<dbReference type="RefSeq" id="WP_013919563.1">
    <property type="nucleotide sequence ID" value="NC_015690.1"/>
</dbReference>
<reference evidence="2" key="1">
    <citation type="submission" date="2011-06" db="EMBL/GenBank/DDBJ databases">
        <title>Complete genome sequence of Paenibacillus mucilaginosus KNP414.</title>
        <authorList>
            <person name="Wang J."/>
            <person name="Hu S."/>
            <person name="Hu X."/>
            <person name="Zhang B."/>
            <person name="Dong D."/>
            <person name="Zhang S."/>
            <person name="Zhao K."/>
            <person name="Wu D."/>
        </authorList>
    </citation>
    <scope>NUCLEOTIDE SEQUENCE [LARGE SCALE GENOMIC DNA]</scope>
    <source>
        <strain evidence="2">KNP414</strain>
    </source>
</reference>
<dbReference type="PATRIC" id="fig|1036673.3.peg.5477"/>
<name>F8F9T2_PAEMK</name>
<accession>F8F9T2</accession>
<evidence type="ECO:0000313" key="2">
    <source>
        <dbReference type="Proteomes" id="UP000006620"/>
    </source>
</evidence>
<dbReference type="Pfam" id="PF26325">
    <property type="entry name" value="YhjD"/>
    <property type="match status" value="1"/>
</dbReference>
<dbReference type="KEGG" id="pms:KNP414_05887"/>
<dbReference type="EMBL" id="CP002869">
    <property type="protein sequence ID" value="AEI44411.1"/>
    <property type="molecule type" value="Genomic_DNA"/>
</dbReference>
<dbReference type="InterPro" id="IPR058600">
    <property type="entry name" value="YhjD-like"/>
</dbReference>
<reference evidence="1 2" key="2">
    <citation type="journal article" date="2013" name="Genome Announc.">
        <title>Genome Sequence of Growth-Improving Paenibacillus mucilaginosus Strain KNP414.</title>
        <authorList>
            <person name="Lu J.J."/>
            <person name="Wang J.F."/>
            <person name="Hu X.F."/>
        </authorList>
    </citation>
    <scope>NUCLEOTIDE SEQUENCE [LARGE SCALE GENOMIC DNA]</scope>
    <source>
        <strain evidence="1 2">KNP414</strain>
    </source>
</reference>